<reference evidence="3" key="1">
    <citation type="submission" date="2013-06" db="EMBL/GenBank/DDBJ databases">
        <authorList>
            <person name="Zhao Q."/>
        </authorList>
    </citation>
    <scope>NUCLEOTIDE SEQUENCE</scope>
    <source>
        <strain evidence="3">cv. W1943</strain>
    </source>
</reference>
<protein>
    <submittedName>
        <fullName evidence="2">Uncharacterized protein</fullName>
    </submittedName>
</protein>
<keyword evidence="1" id="KW-0472">Membrane</keyword>
<sequence length="116" mass="12379">MSNTSKKNNVVANTKSSKLTLVGYPPRRTTVAQVKASVPRALPALSTEATTRTKRFSCFSGAVLGSWDAQLASGWATVVSATSITTLSVCFGILTRRQSRFFFLSLHAGICGCCDD</sequence>
<name>A0A0E0QC19_ORYRU</name>
<organism evidence="2 3">
    <name type="scientific">Oryza rufipogon</name>
    <name type="common">Brownbeard rice</name>
    <name type="synonym">Asian wild rice</name>
    <dbReference type="NCBI Taxonomy" id="4529"/>
    <lineage>
        <taxon>Eukaryota</taxon>
        <taxon>Viridiplantae</taxon>
        <taxon>Streptophyta</taxon>
        <taxon>Embryophyta</taxon>
        <taxon>Tracheophyta</taxon>
        <taxon>Spermatophyta</taxon>
        <taxon>Magnoliopsida</taxon>
        <taxon>Liliopsida</taxon>
        <taxon>Poales</taxon>
        <taxon>Poaceae</taxon>
        <taxon>BOP clade</taxon>
        <taxon>Oryzoideae</taxon>
        <taxon>Oryzeae</taxon>
        <taxon>Oryzinae</taxon>
        <taxon>Oryza</taxon>
    </lineage>
</organism>
<dbReference type="EnsemblPlants" id="ORUFI07G25600.1">
    <property type="protein sequence ID" value="ORUFI07G25600.1"/>
    <property type="gene ID" value="ORUFI07G25600"/>
</dbReference>
<dbReference type="Proteomes" id="UP000008022">
    <property type="component" value="Unassembled WGS sequence"/>
</dbReference>
<feature type="transmembrane region" description="Helical" evidence="1">
    <location>
        <begin position="74"/>
        <end position="94"/>
    </location>
</feature>
<evidence type="ECO:0000313" key="3">
    <source>
        <dbReference type="Proteomes" id="UP000008022"/>
    </source>
</evidence>
<proteinExistence type="predicted"/>
<accession>A0A0E0QC19</accession>
<dbReference type="HOGENOM" id="CLU_169265_0_0_1"/>
<reference evidence="2" key="2">
    <citation type="submission" date="2015-06" db="UniProtKB">
        <authorList>
            <consortium name="EnsemblPlants"/>
        </authorList>
    </citation>
    <scope>IDENTIFICATION</scope>
</reference>
<dbReference type="Gramene" id="ORUFI07G25600.1">
    <property type="protein sequence ID" value="ORUFI07G25600.1"/>
    <property type="gene ID" value="ORUFI07G25600"/>
</dbReference>
<evidence type="ECO:0000256" key="1">
    <source>
        <dbReference type="SAM" id="Phobius"/>
    </source>
</evidence>
<dbReference type="AlphaFoldDB" id="A0A0E0QC19"/>
<keyword evidence="1" id="KW-1133">Transmembrane helix</keyword>
<evidence type="ECO:0000313" key="2">
    <source>
        <dbReference type="EnsemblPlants" id="ORUFI07G25600.1"/>
    </source>
</evidence>
<keyword evidence="1" id="KW-0812">Transmembrane</keyword>
<keyword evidence="3" id="KW-1185">Reference proteome</keyword>